<keyword evidence="4 6" id="KW-0143">Chaperone</keyword>
<comment type="similarity">
    <text evidence="1">Belongs to the prefoldin subunit alpha family.</text>
</comment>
<keyword evidence="8" id="KW-0175">Coiled coil</keyword>
<dbReference type="NCBIfam" id="TIGR00293">
    <property type="entry name" value="prefoldin subunit alpha"/>
    <property type="match status" value="1"/>
</dbReference>
<sequence length="161" mass="17698">MAEVSEEIRNLAARHQEFQRQAEALRQEMSMVQASIASCDQAITTINELKAASEAGRAAETMVPVGFGSYVYAEVKNPDKVVVNLGAGFSAEETAEAAVETLNRRKEQLTKILEQMNASLTKIAQGMQALETEAAKIQPGKPWLRKRSRIAGIRKPHSMIE</sequence>
<comment type="subunit">
    <text evidence="2 6">Heterohexamer of two alpha and four beta subunits.</text>
</comment>
<feature type="coiled-coil region" evidence="8">
    <location>
        <begin position="92"/>
        <end position="133"/>
    </location>
</feature>
<organism evidence="9 10">
    <name type="scientific">Methanosarcina mazei Tuc01</name>
    <dbReference type="NCBI Taxonomy" id="1236903"/>
    <lineage>
        <taxon>Archaea</taxon>
        <taxon>Methanobacteriati</taxon>
        <taxon>Methanobacteriota</taxon>
        <taxon>Stenosarchaea group</taxon>
        <taxon>Methanomicrobia</taxon>
        <taxon>Methanosarcinales</taxon>
        <taxon>Methanosarcinaceae</taxon>
        <taxon>Methanosarcina</taxon>
    </lineage>
</organism>
<evidence type="ECO:0000256" key="1">
    <source>
        <dbReference type="ARBA" id="ARBA00010048"/>
    </source>
</evidence>
<name>M1PVH2_METMZ</name>
<dbReference type="InterPro" id="IPR011599">
    <property type="entry name" value="PFD_alpha_archaea"/>
</dbReference>
<dbReference type="InterPro" id="IPR004127">
    <property type="entry name" value="Prefoldin_subunit_alpha"/>
</dbReference>
<evidence type="ECO:0000256" key="8">
    <source>
        <dbReference type="SAM" id="Coils"/>
    </source>
</evidence>
<evidence type="ECO:0000256" key="4">
    <source>
        <dbReference type="ARBA" id="ARBA00023186"/>
    </source>
</evidence>
<comment type="subcellular location">
    <subcellularLocation>
        <location evidence="6">Cytoplasm</location>
    </subcellularLocation>
</comment>
<dbReference type="GO" id="GO:0051082">
    <property type="term" value="F:unfolded protein binding"/>
    <property type="evidence" value="ECO:0007669"/>
    <property type="project" value="UniProtKB-UniRule"/>
</dbReference>
<dbReference type="EMBL" id="CP004144">
    <property type="protein sequence ID" value="AGF96236.1"/>
    <property type="molecule type" value="Genomic_DNA"/>
</dbReference>
<keyword evidence="3 6" id="KW-0963">Cytoplasm</keyword>
<dbReference type="KEGG" id="mmaz:MmTuc01_0830"/>
<evidence type="ECO:0000256" key="3">
    <source>
        <dbReference type="ARBA" id="ARBA00022490"/>
    </source>
</evidence>
<dbReference type="Proteomes" id="UP000011718">
    <property type="component" value="Chromosome"/>
</dbReference>
<dbReference type="SUPFAM" id="SSF46579">
    <property type="entry name" value="Prefoldin"/>
    <property type="match status" value="1"/>
</dbReference>
<comment type="function">
    <text evidence="5 6">Molecular chaperone capable of stabilizing a range of proteins. Seems to fulfill an ATP-independent, HSP70-like function in archaeal de novo protein folding.</text>
</comment>
<protein>
    <recommendedName>
        <fullName evidence="6 7">Prefoldin subunit alpha</fullName>
    </recommendedName>
    <alternativeName>
        <fullName evidence="6">GimC subunit alpha</fullName>
    </alternativeName>
</protein>
<dbReference type="AlphaFoldDB" id="M1PVH2"/>
<feature type="coiled-coil region" evidence="8">
    <location>
        <begin position="1"/>
        <end position="35"/>
    </location>
</feature>
<dbReference type="GO" id="GO:0006457">
    <property type="term" value="P:protein folding"/>
    <property type="evidence" value="ECO:0007669"/>
    <property type="project" value="UniProtKB-UniRule"/>
</dbReference>
<dbReference type="PANTHER" id="PTHR12674:SF4">
    <property type="entry name" value="PREFOLDIN SUBUNIT ALPHA 2"/>
    <property type="match status" value="1"/>
</dbReference>
<dbReference type="HAMAP" id="MF_00308">
    <property type="entry name" value="PfdA"/>
    <property type="match status" value="1"/>
</dbReference>
<dbReference type="FunFam" id="1.10.287.370:FF:000027">
    <property type="entry name" value="Prefoldin subunit alpha 1"/>
    <property type="match status" value="1"/>
</dbReference>
<evidence type="ECO:0000313" key="10">
    <source>
        <dbReference type="Proteomes" id="UP000011718"/>
    </source>
</evidence>
<dbReference type="CDD" id="cd23160">
    <property type="entry name" value="Prefoldin_alpha_GimC"/>
    <property type="match status" value="1"/>
</dbReference>
<comment type="similarity">
    <text evidence="6">Belongs to the prefoldin alpha subunit family.</text>
</comment>
<evidence type="ECO:0000256" key="5">
    <source>
        <dbReference type="ARBA" id="ARBA00025077"/>
    </source>
</evidence>
<proteinExistence type="inferred from homology"/>
<dbReference type="HOGENOM" id="CLU_091867_1_1_2"/>
<accession>M1PVH2</accession>
<dbReference type="InterPro" id="IPR009053">
    <property type="entry name" value="Prefoldin"/>
</dbReference>
<dbReference type="Pfam" id="PF02996">
    <property type="entry name" value="Prefoldin"/>
    <property type="match status" value="1"/>
</dbReference>
<evidence type="ECO:0000256" key="2">
    <source>
        <dbReference type="ARBA" id="ARBA00011716"/>
    </source>
</evidence>
<evidence type="ECO:0000256" key="7">
    <source>
        <dbReference type="NCBIfam" id="TIGR00293"/>
    </source>
</evidence>
<dbReference type="PANTHER" id="PTHR12674">
    <property type="entry name" value="PREFOLDIN SUBUNIT 5"/>
    <property type="match status" value="1"/>
</dbReference>
<dbReference type="GO" id="GO:0005737">
    <property type="term" value="C:cytoplasm"/>
    <property type="evidence" value="ECO:0007669"/>
    <property type="project" value="UniProtKB-SubCell"/>
</dbReference>
<gene>
    <name evidence="6" type="primary">pfdA</name>
    <name evidence="9" type="ORF">MmTuc01_0830</name>
</gene>
<reference evidence="9 10" key="1">
    <citation type="journal article" date="2013" name="Genome Announc.">
        <title>Complete Genome of a Methanosarcina mazei Strain Isolated from Sediment Samples from an Amazonian Flooded Area.</title>
        <authorList>
            <person name="Assis das Gracas D."/>
            <person name="Thiago Juca Ramos R."/>
            <person name="Vieira Araujo A.C."/>
            <person name="Zahlouth R."/>
            <person name="Ribeiro Carneiro A."/>
            <person name="Souza Lopes T."/>
            <person name="Azevedo Barauna R."/>
            <person name="Azevedo V."/>
            <person name="Cruz Schneider M.P."/>
            <person name="Pellizari V.H."/>
            <person name="Silva A."/>
        </authorList>
    </citation>
    <scope>NUCLEOTIDE SEQUENCE [LARGE SCALE GENOMIC DNA]</scope>
    <source>
        <strain evidence="9 10">Tuc01</strain>
    </source>
</reference>
<evidence type="ECO:0000313" key="9">
    <source>
        <dbReference type="EMBL" id="AGF96236.1"/>
    </source>
</evidence>
<dbReference type="GO" id="GO:0016272">
    <property type="term" value="C:prefoldin complex"/>
    <property type="evidence" value="ECO:0007669"/>
    <property type="project" value="UniProtKB-UniRule"/>
</dbReference>
<dbReference type="Gene3D" id="1.10.287.370">
    <property type="match status" value="1"/>
</dbReference>
<evidence type="ECO:0000256" key="6">
    <source>
        <dbReference type="HAMAP-Rule" id="MF_00308"/>
    </source>
</evidence>